<gene>
    <name evidence="2" type="ORF">J2S49_000594</name>
</gene>
<dbReference type="InterPro" id="IPR017946">
    <property type="entry name" value="PLC-like_Pdiesterase_TIM-brl"/>
</dbReference>
<dbReference type="Pfam" id="PF03009">
    <property type="entry name" value="GDPD"/>
    <property type="match status" value="1"/>
</dbReference>
<dbReference type="EC" id="3.1.4.46" evidence="2"/>
<accession>A0ABT9N9Z7</accession>
<evidence type="ECO:0000259" key="1">
    <source>
        <dbReference type="PROSITE" id="PS51704"/>
    </source>
</evidence>
<dbReference type="SUPFAM" id="SSF51695">
    <property type="entry name" value="PLC-like phosphodiesterases"/>
    <property type="match status" value="1"/>
</dbReference>
<dbReference type="InterPro" id="IPR030395">
    <property type="entry name" value="GP_PDE_dom"/>
</dbReference>
<keyword evidence="3" id="KW-1185">Reference proteome</keyword>
<name>A0ABT9N9Z7_9ACTO</name>
<organism evidence="2 3">
    <name type="scientific">Arcanobacterium wilhelmae</name>
    <dbReference type="NCBI Taxonomy" id="1803177"/>
    <lineage>
        <taxon>Bacteria</taxon>
        <taxon>Bacillati</taxon>
        <taxon>Actinomycetota</taxon>
        <taxon>Actinomycetes</taxon>
        <taxon>Actinomycetales</taxon>
        <taxon>Actinomycetaceae</taxon>
        <taxon>Arcanobacterium</taxon>
    </lineage>
</organism>
<dbReference type="Gene3D" id="3.20.20.190">
    <property type="entry name" value="Phosphatidylinositol (PI) phosphodiesterase"/>
    <property type="match status" value="1"/>
</dbReference>
<dbReference type="PROSITE" id="PS51704">
    <property type="entry name" value="GP_PDE"/>
    <property type="match status" value="1"/>
</dbReference>
<dbReference type="EMBL" id="JAUSQW010000001">
    <property type="protein sequence ID" value="MDP9800518.1"/>
    <property type="molecule type" value="Genomic_DNA"/>
</dbReference>
<dbReference type="Proteomes" id="UP001235966">
    <property type="component" value="Unassembled WGS sequence"/>
</dbReference>
<evidence type="ECO:0000313" key="2">
    <source>
        <dbReference type="EMBL" id="MDP9800518.1"/>
    </source>
</evidence>
<dbReference type="PANTHER" id="PTHR43805:SF1">
    <property type="entry name" value="GP-PDE DOMAIN-CONTAINING PROTEIN"/>
    <property type="match status" value="1"/>
</dbReference>
<dbReference type="GO" id="GO:0008889">
    <property type="term" value="F:glycerophosphodiester phosphodiesterase activity"/>
    <property type="evidence" value="ECO:0007669"/>
    <property type="project" value="UniProtKB-EC"/>
</dbReference>
<feature type="domain" description="GP-PDE" evidence="1">
    <location>
        <begin position="12"/>
        <end position="252"/>
    </location>
</feature>
<dbReference type="PANTHER" id="PTHR43805">
    <property type="entry name" value="GLYCEROPHOSPHORYL DIESTER PHOSPHODIESTERASE"/>
    <property type="match status" value="1"/>
</dbReference>
<evidence type="ECO:0000313" key="3">
    <source>
        <dbReference type="Proteomes" id="UP001235966"/>
    </source>
</evidence>
<comment type="caution">
    <text evidence="2">The sequence shown here is derived from an EMBL/GenBank/DDBJ whole genome shotgun (WGS) entry which is preliminary data.</text>
</comment>
<proteinExistence type="predicted"/>
<sequence>MLLMRVWNLGERVVIAHRAGGAEAPENSPEAFARMHELGFRYMETDAHATKDGVVVLFHDPILDRTTDGHGRIEKKTWAELEGVRDHGGNPLLRLTDALSSYPDFVFNIDAKNNHAVKPLIRAIKDHDALRRVSLASFSETRLAFLRRKLRGASSSLGIAAIVSLWVASRTWWPSRRVMYVPGPRQGVQAVQVPALMHGLVVVDQRFVDEAHRRGLAVHVWTVNDPATMVALLDLGVEGIITDVPSLAKRVIELYPTNPQAAASLTIEN</sequence>
<reference evidence="2 3" key="1">
    <citation type="submission" date="2023-07" db="EMBL/GenBank/DDBJ databases">
        <title>Sequencing the genomes of 1000 actinobacteria strains.</title>
        <authorList>
            <person name="Klenk H.-P."/>
        </authorList>
    </citation>
    <scope>NUCLEOTIDE SEQUENCE [LARGE SCALE GENOMIC DNA]</scope>
    <source>
        <strain evidence="2 3">DSM 102162</strain>
    </source>
</reference>
<protein>
    <submittedName>
        <fullName evidence="2">Glycerophosphoryl diester phosphodiesterase</fullName>
        <ecNumber evidence="2">3.1.4.46</ecNumber>
    </submittedName>
</protein>
<keyword evidence="2" id="KW-0378">Hydrolase</keyword>